<reference evidence="3" key="1">
    <citation type="journal article" date="2014" name="Stand. Genomic Sci.">
        <title>Genome sequence of the exopolysaccharide-producing Salipiger mucosus type strain (DSM 16094(T)), a moderately halophilic member of the Roseobacter clade.</title>
        <authorList>
            <person name="Riedel T."/>
            <person name="Spring S."/>
            <person name="Fiebig A."/>
            <person name="Petersen J."/>
            <person name="Kyrpides N.C."/>
            <person name="Goker M."/>
            <person name="Klenk H.P."/>
        </authorList>
    </citation>
    <scope>NUCLEOTIDE SEQUENCE [LARGE SCALE GENOMIC DNA]</scope>
    <source>
        <strain evidence="3">DSM 16094</strain>
    </source>
</reference>
<dbReference type="HOGENOM" id="CLU_2119387_0_0_5"/>
<feature type="chain" id="PRO_5004568685" description="Lipoprotein" evidence="1">
    <location>
        <begin position="26"/>
        <end position="114"/>
    </location>
</feature>
<protein>
    <recommendedName>
        <fullName evidence="4">Lipoprotein</fullName>
    </recommendedName>
</protein>
<accession>S9RQT8</accession>
<dbReference type="Proteomes" id="UP000015347">
    <property type="component" value="Unassembled WGS sequence"/>
</dbReference>
<feature type="signal peptide" evidence="1">
    <location>
        <begin position="1"/>
        <end position="25"/>
    </location>
</feature>
<comment type="caution">
    <text evidence="2">The sequence shown here is derived from an EMBL/GenBank/DDBJ whole genome shotgun (WGS) entry which is preliminary data.</text>
</comment>
<name>S9RQT8_9RHOB</name>
<dbReference type="RefSeq" id="WP_020038743.1">
    <property type="nucleotide sequence ID" value="NZ_KE557277.1"/>
</dbReference>
<gene>
    <name evidence="2" type="ORF">Salmuc_03741</name>
</gene>
<keyword evidence="1" id="KW-0732">Signal</keyword>
<proteinExistence type="predicted"/>
<evidence type="ECO:0000313" key="3">
    <source>
        <dbReference type="Proteomes" id="UP000015347"/>
    </source>
</evidence>
<dbReference type="EMBL" id="APVH01000032">
    <property type="protein sequence ID" value="EPX80425.1"/>
    <property type="molecule type" value="Genomic_DNA"/>
</dbReference>
<keyword evidence="3" id="KW-1185">Reference proteome</keyword>
<evidence type="ECO:0008006" key="4">
    <source>
        <dbReference type="Google" id="ProtNLM"/>
    </source>
</evidence>
<dbReference type="AlphaFoldDB" id="S9RQT8"/>
<dbReference type="PROSITE" id="PS51257">
    <property type="entry name" value="PROKAR_LIPOPROTEIN"/>
    <property type="match status" value="1"/>
</dbReference>
<evidence type="ECO:0000256" key="1">
    <source>
        <dbReference type="SAM" id="SignalP"/>
    </source>
</evidence>
<organism evidence="2 3">
    <name type="scientific">Salipiger mucosus DSM 16094</name>
    <dbReference type="NCBI Taxonomy" id="1123237"/>
    <lineage>
        <taxon>Bacteria</taxon>
        <taxon>Pseudomonadati</taxon>
        <taxon>Pseudomonadota</taxon>
        <taxon>Alphaproteobacteria</taxon>
        <taxon>Rhodobacterales</taxon>
        <taxon>Roseobacteraceae</taxon>
        <taxon>Salipiger</taxon>
    </lineage>
</organism>
<sequence length="114" mass="11787">MMFQRVRSFAALSVIALGLSACVESEPMQTGATNSSSTMMTRAETVAGGSVTQAELASAYAEGEDLKTVADQPAGQNFGAACRRLFSATNSPSELNSLEASTSITMAKCAGYMS</sequence>
<evidence type="ECO:0000313" key="2">
    <source>
        <dbReference type="EMBL" id="EPX80425.1"/>
    </source>
</evidence>